<name>A0A9D3LT76_ANGAN</name>
<dbReference type="EMBL" id="JAFIRN010000015">
    <property type="protein sequence ID" value="KAG5834715.1"/>
    <property type="molecule type" value="Genomic_DNA"/>
</dbReference>
<comment type="caution">
    <text evidence="1">The sequence shown here is derived from an EMBL/GenBank/DDBJ whole genome shotgun (WGS) entry which is preliminary data.</text>
</comment>
<dbReference type="AlphaFoldDB" id="A0A9D3LT76"/>
<gene>
    <name evidence="1" type="ORF">ANANG_G00264530</name>
</gene>
<organism evidence="1 2">
    <name type="scientific">Anguilla anguilla</name>
    <name type="common">European freshwater eel</name>
    <name type="synonym">Muraena anguilla</name>
    <dbReference type="NCBI Taxonomy" id="7936"/>
    <lineage>
        <taxon>Eukaryota</taxon>
        <taxon>Metazoa</taxon>
        <taxon>Chordata</taxon>
        <taxon>Craniata</taxon>
        <taxon>Vertebrata</taxon>
        <taxon>Euteleostomi</taxon>
        <taxon>Actinopterygii</taxon>
        <taxon>Neopterygii</taxon>
        <taxon>Teleostei</taxon>
        <taxon>Anguilliformes</taxon>
        <taxon>Anguillidae</taxon>
        <taxon>Anguilla</taxon>
    </lineage>
</organism>
<evidence type="ECO:0000313" key="2">
    <source>
        <dbReference type="Proteomes" id="UP001044222"/>
    </source>
</evidence>
<keyword evidence="2" id="KW-1185">Reference proteome</keyword>
<dbReference type="Proteomes" id="UP001044222">
    <property type="component" value="Chromosome 15"/>
</dbReference>
<protein>
    <submittedName>
        <fullName evidence="1">Uncharacterized protein</fullName>
    </submittedName>
</protein>
<evidence type="ECO:0000313" key="1">
    <source>
        <dbReference type="EMBL" id="KAG5834715.1"/>
    </source>
</evidence>
<proteinExistence type="predicted"/>
<reference evidence="1" key="1">
    <citation type="submission" date="2021-01" db="EMBL/GenBank/DDBJ databases">
        <title>A chromosome-scale assembly of European eel, Anguilla anguilla.</title>
        <authorList>
            <person name="Henkel C."/>
            <person name="Jong-Raadsen S.A."/>
            <person name="Dufour S."/>
            <person name="Weltzien F.-A."/>
            <person name="Palstra A.P."/>
            <person name="Pelster B."/>
            <person name="Spaink H.P."/>
            <person name="Van Den Thillart G.E."/>
            <person name="Jansen H."/>
            <person name="Zahm M."/>
            <person name="Klopp C."/>
            <person name="Cedric C."/>
            <person name="Louis A."/>
            <person name="Berthelot C."/>
            <person name="Parey E."/>
            <person name="Roest Crollius H."/>
            <person name="Montfort J."/>
            <person name="Robinson-Rechavi M."/>
            <person name="Bucao C."/>
            <person name="Bouchez O."/>
            <person name="Gislard M."/>
            <person name="Lluch J."/>
            <person name="Milhes M."/>
            <person name="Lampietro C."/>
            <person name="Lopez Roques C."/>
            <person name="Donnadieu C."/>
            <person name="Braasch I."/>
            <person name="Desvignes T."/>
            <person name="Postlethwait J."/>
            <person name="Bobe J."/>
            <person name="Guiguen Y."/>
            <person name="Dirks R."/>
        </authorList>
    </citation>
    <scope>NUCLEOTIDE SEQUENCE</scope>
    <source>
        <strain evidence="1">Tag_6206</strain>
        <tissue evidence="1">Liver</tissue>
    </source>
</reference>
<accession>A0A9D3LT76</accession>
<sequence>MPIKAHNKDRETSRHGACAGDTLHLIFMLLSFARIKQELLGRLQSKNCGRHRGKVRGQALRWDACTPSGGPS</sequence>